<evidence type="ECO:0000313" key="4">
    <source>
        <dbReference type="Proteomes" id="UP000319976"/>
    </source>
</evidence>
<feature type="domain" description="Flp pilus assembly protein RcpC/CpaB" evidence="2">
    <location>
        <begin position="113"/>
        <end position="211"/>
    </location>
</feature>
<organism evidence="3 4">
    <name type="scientific">Calycomorphotria hydatis</name>
    <dbReference type="NCBI Taxonomy" id="2528027"/>
    <lineage>
        <taxon>Bacteria</taxon>
        <taxon>Pseudomonadati</taxon>
        <taxon>Planctomycetota</taxon>
        <taxon>Planctomycetia</taxon>
        <taxon>Planctomycetales</taxon>
        <taxon>Planctomycetaceae</taxon>
        <taxon>Calycomorphotria</taxon>
    </lineage>
</organism>
<protein>
    <recommendedName>
        <fullName evidence="2">Flp pilus assembly protein RcpC/CpaB domain-containing protein</fullName>
    </recommendedName>
</protein>
<sequence length="298" mass="32443">MKLTPAFLSLVMFVVVGGLIAAYVAKSLFATEEAPAPPAKTTIPMAMADIPAGTIITEAHIGSGFINPNDVEPTMLRNNRVIIGRVAKNDIPANTAFHSIDMHPPGYREPLHVREGMRAVSVSIDRSSDVVSGLINPGEYVDVHMTVDQHPDPRVNGGLTLTLFRGVQIIAMTGSDNGGGFDANSVTLELTPEQANIMILARDRGAITLTLNPDGQGDGVVDVPDEHRATLEQILGLRALPEPERPFQTEHFDGSARQVLEWRDNRRIDWDDYDRDDQPRYEPIKPADKADAKDGPSV</sequence>
<dbReference type="EMBL" id="CP036316">
    <property type="protein sequence ID" value="QDT65380.1"/>
    <property type="molecule type" value="Genomic_DNA"/>
</dbReference>
<evidence type="ECO:0000259" key="2">
    <source>
        <dbReference type="Pfam" id="PF16976"/>
    </source>
</evidence>
<name>A0A517TAH9_9PLAN</name>
<dbReference type="InterPro" id="IPR031571">
    <property type="entry name" value="RcpC_dom"/>
</dbReference>
<dbReference type="AlphaFoldDB" id="A0A517TAH9"/>
<dbReference type="Proteomes" id="UP000319976">
    <property type="component" value="Chromosome"/>
</dbReference>
<dbReference type="RefSeq" id="WP_145263323.1">
    <property type="nucleotide sequence ID" value="NZ_CP036316.1"/>
</dbReference>
<accession>A0A517TAH9</accession>
<gene>
    <name evidence="3" type="ORF">V22_26330</name>
</gene>
<dbReference type="OrthoDB" id="163768at2"/>
<evidence type="ECO:0000256" key="1">
    <source>
        <dbReference type="SAM" id="MobiDB-lite"/>
    </source>
</evidence>
<dbReference type="InterPro" id="IPR017592">
    <property type="entry name" value="Pilus_assmbl_Flp-typ_CpaB"/>
</dbReference>
<dbReference type="Pfam" id="PF16976">
    <property type="entry name" value="RcpC"/>
    <property type="match status" value="1"/>
</dbReference>
<evidence type="ECO:0000313" key="3">
    <source>
        <dbReference type="EMBL" id="QDT65380.1"/>
    </source>
</evidence>
<proteinExistence type="predicted"/>
<reference evidence="3 4" key="1">
    <citation type="submission" date="2019-02" db="EMBL/GenBank/DDBJ databases">
        <title>Deep-cultivation of Planctomycetes and their phenomic and genomic characterization uncovers novel biology.</title>
        <authorList>
            <person name="Wiegand S."/>
            <person name="Jogler M."/>
            <person name="Boedeker C."/>
            <person name="Pinto D."/>
            <person name="Vollmers J."/>
            <person name="Rivas-Marin E."/>
            <person name="Kohn T."/>
            <person name="Peeters S.H."/>
            <person name="Heuer A."/>
            <person name="Rast P."/>
            <person name="Oberbeckmann S."/>
            <person name="Bunk B."/>
            <person name="Jeske O."/>
            <person name="Meyerdierks A."/>
            <person name="Storesund J.E."/>
            <person name="Kallscheuer N."/>
            <person name="Luecker S."/>
            <person name="Lage O.M."/>
            <person name="Pohl T."/>
            <person name="Merkel B.J."/>
            <person name="Hornburger P."/>
            <person name="Mueller R.-W."/>
            <person name="Bruemmer F."/>
            <person name="Labrenz M."/>
            <person name="Spormann A.M."/>
            <person name="Op den Camp H."/>
            <person name="Overmann J."/>
            <person name="Amann R."/>
            <person name="Jetten M.S.M."/>
            <person name="Mascher T."/>
            <person name="Medema M.H."/>
            <person name="Devos D.P."/>
            <person name="Kaster A.-K."/>
            <person name="Ovreas L."/>
            <person name="Rohde M."/>
            <person name="Galperin M.Y."/>
            <person name="Jogler C."/>
        </authorList>
    </citation>
    <scope>NUCLEOTIDE SEQUENCE [LARGE SCALE GENOMIC DNA]</scope>
    <source>
        <strain evidence="3 4">V22</strain>
    </source>
</reference>
<keyword evidence="4" id="KW-1185">Reference proteome</keyword>
<dbReference type="KEGG" id="chya:V22_26330"/>
<feature type="region of interest" description="Disordered" evidence="1">
    <location>
        <begin position="268"/>
        <end position="298"/>
    </location>
</feature>
<dbReference type="NCBIfam" id="TIGR03177">
    <property type="entry name" value="pilus_cpaB"/>
    <property type="match status" value="1"/>
</dbReference>